<gene>
    <name evidence="1" type="ORF">JDO7802_02115</name>
</gene>
<dbReference type="RefSeq" id="WP_055085341.1">
    <property type="nucleotide sequence ID" value="NZ_CXSU01000012.1"/>
</dbReference>
<name>A0A0M6YLE5_9RHOB</name>
<accession>A0A0M6YLE5</accession>
<dbReference type="AlphaFoldDB" id="A0A0M6YLE5"/>
<evidence type="ECO:0008006" key="3">
    <source>
        <dbReference type="Google" id="ProtNLM"/>
    </source>
</evidence>
<evidence type="ECO:0000313" key="2">
    <source>
        <dbReference type="Proteomes" id="UP000049222"/>
    </source>
</evidence>
<protein>
    <recommendedName>
        <fullName evidence="3">Lipoprotein</fullName>
    </recommendedName>
</protein>
<organism evidence="1 2">
    <name type="scientific">Jannaschia donghaensis</name>
    <dbReference type="NCBI Taxonomy" id="420998"/>
    <lineage>
        <taxon>Bacteria</taxon>
        <taxon>Pseudomonadati</taxon>
        <taxon>Pseudomonadota</taxon>
        <taxon>Alphaproteobacteria</taxon>
        <taxon>Rhodobacterales</taxon>
        <taxon>Roseobacteraceae</taxon>
        <taxon>Jannaschia</taxon>
    </lineage>
</organism>
<sequence>MISVSAKVFPLIAIAALAGCVTPEQAEQNRDARLASQFSDPADRRGLYIILGDVSAGRLTLSYRPDIISEATALQRASTLCAQSTSYTAAVIVERLPNLYGQVTLPDGNVVQVDAFEARCV</sequence>
<keyword evidence="2" id="KW-1185">Reference proteome</keyword>
<dbReference type="EMBL" id="CXSU01000012">
    <property type="protein sequence ID" value="CTQ50097.1"/>
    <property type="molecule type" value="Genomic_DNA"/>
</dbReference>
<dbReference type="Proteomes" id="UP000049222">
    <property type="component" value="Unassembled WGS sequence"/>
</dbReference>
<evidence type="ECO:0000313" key="1">
    <source>
        <dbReference type="EMBL" id="CTQ50097.1"/>
    </source>
</evidence>
<reference evidence="1 2" key="1">
    <citation type="submission" date="2015-07" db="EMBL/GenBank/DDBJ databases">
        <authorList>
            <person name="Noorani M."/>
        </authorList>
    </citation>
    <scope>NUCLEOTIDE SEQUENCE [LARGE SCALE GENOMIC DNA]</scope>
    <source>
        <strain evidence="1 2">CECT 7802</strain>
    </source>
</reference>
<dbReference type="STRING" id="420998.JDO7802_02115"/>
<proteinExistence type="predicted"/>
<dbReference type="PROSITE" id="PS51257">
    <property type="entry name" value="PROKAR_LIPOPROTEIN"/>
    <property type="match status" value="1"/>
</dbReference>